<comment type="caution">
    <text evidence="5">The sequence shown here is derived from an EMBL/GenBank/DDBJ whole genome shotgun (WGS) entry which is preliminary data.</text>
</comment>
<reference evidence="5 6" key="1">
    <citation type="journal article" date="2015" name="Genome Biol. Evol.">
        <title>The genome of winter moth (Operophtera brumata) provides a genomic perspective on sexual dimorphism and phenology.</title>
        <authorList>
            <person name="Derks M.F."/>
            <person name="Smit S."/>
            <person name="Salis L."/>
            <person name="Schijlen E."/>
            <person name="Bossers A."/>
            <person name="Mateman C."/>
            <person name="Pijl A.S."/>
            <person name="de Ridder D."/>
            <person name="Groenen M.A."/>
            <person name="Visser M.E."/>
            <person name="Megens H.J."/>
        </authorList>
    </citation>
    <scope>NUCLEOTIDE SEQUENCE [LARGE SCALE GENOMIC DNA]</scope>
    <source>
        <strain evidence="5">WM2013NL</strain>
        <tissue evidence="5">Head and thorax</tissue>
    </source>
</reference>
<organism evidence="5 6">
    <name type="scientific">Operophtera brumata</name>
    <name type="common">Winter moth</name>
    <name type="synonym">Phalaena brumata</name>
    <dbReference type="NCBI Taxonomy" id="104452"/>
    <lineage>
        <taxon>Eukaryota</taxon>
        <taxon>Metazoa</taxon>
        <taxon>Ecdysozoa</taxon>
        <taxon>Arthropoda</taxon>
        <taxon>Hexapoda</taxon>
        <taxon>Insecta</taxon>
        <taxon>Pterygota</taxon>
        <taxon>Neoptera</taxon>
        <taxon>Endopterygota</taxon>
        <taxon>Lepidoptera</taxon>
        <taxon>Glossata</taxon>
        <taxon>Ditrysia</taxon>
        <taxon>Geometroidea</taxon>
        <taxon>Geometridae</taxon>
        <taxon>Larentiinae</taxon>
        <taxon>Operophtera</taxon>
    </lineage>
</organism>
<accession>A0A0L7L9H8</accession>
<dbReference type="Gene3D" id="2.60.120.260">
    <property type="entry name" value="Galactose-binding domain-like"/>
    <property type="match status" value="1"/>
</dbReference>
<dbReference type="EMBL" id="JTDY01002129">
    <property type="protein sequence ID" value="KOB72039.1"/>
    <property type="molecule type" value="Genomic_DNA"/>
</dbReference>
<keyword evidence="6" id="KW-1185">Reference proteome</keyword>
<evidence type="ECO:0000256" key="2">
    <source>
        <dbReference type="ARBA" id="ARBA00023292"/>
    </source>
</evidence>
<feature type="domain" description="Laminin N-terminal" evidence="4">
    <location>
        <begin position="1"/>
        <end position="72"/>
    </location>
</feature>
<evidence type="ECO:0000313" key="5">
    <source>
        <dbReference type="EMBL" id="KOB72039.1"/>
    </source>
</evidence>
<feature type="region of interest" description="Disordered" evidence="3">
    <location>
        <begin position="18"/>
        <end position="44"/>
    </location>
</feature>
<dbReference type="Proteomes" id="UP000037510">
    <property type="component" value="Unassembled WGS sequence"/>
</dbReference>
<name>A0A0L7L9H8_OPEBR</name>
<evidence type="ECO:0000256" key="1">
    <source>
        <dbReference type="ARBA" id="ARBA00023157"/>
    </source>
</evidence>
<dbReference type="AlphaFoldDB" id="A0A0L7L9H8"/>
<evidence type="ECO:0000259" key="4">
    <source>
        <dbReference type="PROSITE" id="PS51117"/>
    </source>
</evidence>
<gene>
    <name evidence="5" type="ORF">OBRU01_12545</name>
</gene>
<evidence type="ECO:0000256" key="3">
    <source>
        <dbReference type="SAM" id="MobiDB-lite"/>
    </source>
</evidence>
<dbReference type="STRING" id="104452.A0A0L7L9H8"/>
<keyword evidence="1" id="KW-1015">Disulfide bond</keyword>
<keyword evidence="2" id="KW-0424">Laminin EGF-like domain</keyword>
<dbReference type="PROSITE" id="PS51117">
    <property type="entry name" value="LAMININ_NTER"/>
    <property type="match status" value="1"/>
</dbReference>
<sequence length="72" mass="7871">MGLAPIYWRGIVCDVCEGPDGSPSRRHPPAHANDGDPGTWWQSPSLAAGEQFQHVELVAALPDVSRPSYFRI</sequence>
<evidence type="ECO:0000313" key="6">
    <source>
        <dbReference type="Proteomes" id="UP000037510"/>
    </source>
</evidence>
<proteinExistence type="predicted"/>
<dbReference type="InterPro" id="IPR008211">
    <property type="entry name" value="Laminin_N"/>
</dbReference>
<protein>
    <submittedName>
        <fullName evidence="5">Laminin subunit alpha-1</fullName>
    </submittedName>
</protein>